<keyword evidence="3" id="KW-0813">Transport</keyword>
<organism evidence="10 11">
    <name type="scientific">Diploptera punctata</name>
    <name type="common">Pacific beetle cockroach</name>
    <dbReference type="NCBI Taxonomy" id="6984"/>
    <lineage>
        <taxon>Eukaryota</taxon>
        <taxon>Metazoa</taxon>
        <taxon>Ecdysozoa</taxon>
        <taxon>Arthropoda</taxon>
        <taxon>Hexapoda</taxon>
        <taxon>Insecta</taxon>
        <taxon>Pterygota</taxon>
        <taxon>Neoptera</taxon>
        <taxon>Polyneoptera</taxon>
        <taxon>Dictyoptera</taxon>
        <taxon>Blattodea</taxon>
        <taxon>Blaberoidea</taxon>
        <taxon>Blaberidae</taxon>
        <taxon>Diplopterinae</taxon>
        <taxon>Diploptera</taxon>
    </lineage>
</organism>
<keyword evidence="4 9" id="KW-0812">Transmembrane</keyword>
<feature type="transmembrane region" description="Helical" evidence="9">
    <location>
        <begin position="434"/>
        <end position="456"/>
    </location>
</feature>
<proteinExistence type="inferred from homology"/>
<evidence type="ECO:0000313" key="11">
    <source>
        <dbReference type="Proteomes" id="UP001233999"/>
    </source>
</evidence>
<name>A0AAD8EI02_DIPPU</name>
<evidence type="ECO:0000256" key="1">
    <source>
        <dbReference type="ARBA" id="ARBA00004141"/>
    </source>
</evidence>
<feature type="transmembrane region" description="Helical" evidence="9">
    <location>
        <begin position="141"/>
        <end position="162"/>
    </location>
</feature>
<evidence type="ECO:0000256" key="4">
    <source>
        <dbReference type="ARBA" id="ARBA00022692"/>
    </source>
</evidence>
<comment type="similarity">
    <text evidence="2">Belongs to the sodium:neurotransmitter symporter (SNF) (TC 2.A.22) family.</text>
</comment>
<feature type="non-terminal residue" evidence="10">
    <location>
        <position position="469"/>
    </location>
</feature>
<keyword evidence="6 9" id="KW-1133">Transmembrane helix</keyword>
<sequence length="469" mass="53135">GTFLVVYICISIVFGIPLVFLEIGLGQFCQEGTTKLWRAVPLFKGIGYVKVVASALVSIYYPVLMALSLFYMIWTAKGPLPFEECTQDFENLTSEECLKETFLKSLNVNAMWFGVSVAFLFLLWALLMLCIFKSDNSYKIAVYFIFFPILICLIALFVESILSDTSVHGLTSLVTFDWNNLLDLKVILWYFAIVQMFFSTQLGFGNIATCAGRLYSKNNAMWVECLNALDKIYSRDMFVYGVLVVCLVYQWIGRHSPTVTIPETFVFTVTYDAAVNYAGDLKQLWPILMFLVIICTGFAAMLALLYTILVAITLEINKRCSWWVIAGCICIVGFLAGILCIIPENMEIVHILDHYVIGRIVIDSTALELIAFAWYSIILICFIFISGSSTLYNDFEFVLGRQLNPFWKLIKLVEIWSIVSLPRTGLSETASDPVWVYSTGWVLYLLSWVIVISAAIHQIHSQVDYNLSQ</sequence>
<feature type="binding site" evidence="8">
    <location>
        <position position="199"/>
    </location>
    <ligand>
        <name>Na(+)</name>
        <dbReference type="ChEBI" id="CHEBI:29101"/>
        <label>1</label>
    </ligand>
</feature>
<dbReference type="GO" id="GO:0046872">
    <property type="term" value="F:metal ion binding"/>
    <property type="evidence" value="ECO:0007669"/>
    <property type="project" value="UniProtKB-KW"/>
</dbReference>
<evidence type="ECO:0000256" key="3">
    <source>
        <dbReference type="ARBA" id="ARBA00022448"/>
    </source>
</evidence>
<evidence type="ECO:0000256" key="7">
    <source>
        <dbReference type="ARBA" id="ARBA00023136"/>
    </source>
</evidence>
<dbReference type="GO" id="GO:0015375">
    <property type="term" value="F:glycine:sodium symporter activity"/>
    <property type="evidence" value="ECO:0007669"/>
    <property type="project" value="TreeGrafter"/>
</dbReference>
<feature type="transmembrane region" description="Helical" evidence="9">
    <location>
        <begin position="287"/>
        <end position="310"/>
    </location>
</feature>
<evidence type="ECO:0000256" key="8">
    <source>
        <dbReference type="PIRSR" id="PIRSR600175-1"/>
    </source>
</evidence>
<dbReference type="AlphaFoldDB" id="A0AAD8EI02"/>
<keyword evidence="8" id="KW-0915">Sodium</keyword>
<reference evidence="10" key="2">
    <citation type="submission" date="2023-05" db="EMBL/GenBank/DDBJ databases">
        <authorList>
            <person name="Fouks B."/>
        </authorList>
    </citation>
    <scope>NUCLEOTIDE SEQUENCE</scope>
    <source>
        <strain evidence="10">Stay&amp;Tobe</strain>
        <tissue evidence="10">Testes</tissue>
    </source>
</reference>
<evidence type="ECO:0000256" key="2">
    <source>
        <dbReference type="ARBA" id="ARBA00006459"/>
    </source>
</evidence>
<feature type="transmembrane region" description="Helical" evidence="9">
    <location>
        <begin position="232"/>
        <end position="252"/>
    </location>
</feature>
<feature type="transmembrane region" description="Helical" evidence="9">
    <location>
        <begin position="372"/>
        <end position="393"/>
    </location>
</feature>
<feature type="non-terminal residue" evidence="10">
    <location>
        <position position="1"/>
    </location>
</feature>
<keyword evidence="8" id="KW-0479">Metal-binding</keyword>
<feature type="transmembrane region" description="Helical" evidence="9">
    <location>
        <begin position="47"/>
        <end position="74"/>
    </location>
</feature>
<feature type="transmembrane region" description="Helical" evidence="9">
    <location>
        <begin position="322"/>
        <end position="342"/>
    </location>
</feature>
<dbReference type="Pfam" id="PF00209">
    <property type="entry name" value="SNF"/>
    <property type="match status" value="2"/>
</dbReference>
<dbReference type="PROSITE" id="PS50267">
    <property type="entry name" value="NA_NEUROTRAN_SYMP_3"/>
    <property type="match status" value="1"/>
</dbReference>
<keyword evidence="11" id="KW-1185">Reference proteome</keyword>
<evidence type="ECO:0000313" key="10">
    <source>
        <dbReference type="EMBL" id="KAJ9590876.1"/>
    </source>
</evidence>
<accession>A0AAD8EI02</accession>
<keyword evidence="5" id="KW-0769">Symport</keyword>
<dbReference type="EMBL" id="JASPKZ010004185">
    <property type="protein sequence ID" value="KAJ9590876.1"/>
    <property type="molecule type" value="Genomic_DNA"/>
</dbReference>
<feature type="transmembrane region" description="Helical" evidence="9">
    <location>
        <begin position="6"/>
        <end position="26"/>
    </location>
</feature>
<comment type="caution">
    <text evidence="10">The sequence shown here is derived from an EMBL/GenBank/DDBJ whole genome shotgun (WGS) entry which is preliminary data.</text>
</comment>
<evidence type="ECO:0000256" key="6">
    <source>
        <dbReference type="ARBA" id="ARBA00022989"/>
    </source>
</evidence>
<dbReference type="InterPro" id="IPR037272">
    <property type="entry name" value="SNS_sf"/>
</dbReference>
<dbReference type="PANTHER" id="PTHR11616:SF240">
    <property type="entry name" value="BLOATED TUBULES, ISOFORM B-RELATED"/>
    <property type="match status" value="1"/>
</dbReference>
<dbReference type="SUPFAM" id="SSF161070">
    <property type="entry name" value="SNF-like"/>
    <property type="match status" value="1"/>
</dbReference>
<dbReference type="PRINTS" id="PR00176">
    <property type="entry name" value="NANEUSMPORT"/>
</dbReference>
<feature type="transmembrane region" description="Helical" evidence="9">
    <location>
        <begin position="187"/>
        <end position="211"/>
    </location>
</feature>
<keyword evidence="7 9" id="KW-0472">Membrane</keyword>
<gene>
    <name evidence="10" type="ORF">L9F63_016081</name>
</gene>
<dbReference type="InterPro" id="IPR000175">
    <property type="entry name" value="Na/ntran_symport"/>
</dbReference>
<protein>
    <submittedName>
        <fullName evidence="10">Uncharacterized protein</fullName>
    </submittedName>
</protein>
<feature type="binding site" evidence="8">
    <location>
        <position position="227"/>
    </location>
    <ligand>
        <name>Na(+)</name>
        <dbReference type="ChEBI" id="CHEBI:29101"/>
        <label>1</label>
    </ligand>
</feature>
<dbReference type="PANTHER" id="PTHR11616">
    <property type="entry name" value="SODIUM/CHLORIDE DEPENDENT TRANSPORTER"/>
    <property type="match status" value="1"/>
</dbReference>
<evidence type="ECO:0000256" key="5">
    <source>
        <dbReference type="ARBA" id="ARBA00022847"/>
    </source>
</evidence>
<dbReference type="Proteomes" id="UP001233999">
    <property type="component" value="Unassembled WGS sequence"/>
</dbReference>
<evidence type="ECO:0000256" key="9">
    <source>
        <dbReference type="SAM" id="Phobius"/>
    </source>
</evidence>
<feature type="transmembrane region" description="Helical" evidence="9">
    <location>
        <begin position="110"/>
        <end position="132"/>
    </location>
</feature>
<dbReference type="GO" id="GO:0005886">
    <property type="term" value="C:plasma membrane"/>
    <property type="evidence" value="ECO:0007669"/>
    <property type="project" value="TreeGrafter"/>
</dbReference>
<reference evidence="10" key="1">
    <citation type="journal article" date="2023" name="IScience">
        <title>Live-bearing cockroach genome reveals convergent evolutionary mechanisms linked to viviparity in insects and beyond.</title>
        <authorList>
            <person name="Fouks B."/>
            <person name="Harrison M.C."/>
            <person name="Mikhailova A.A."/>
            <person name="Marchal E."/>
            <person name="English S."/>
            <person name="Carruthers M."/>
            <person name="Jennings E.C."/>
            <person name="Chiamaka E.L."/>
            <person name="Frigard R.A."/>
            <person name="Pippel M."/>
            <person name="Attardo G.M."/>
            <person name="Benoit J.B."/>
            <person name="Bornberg-Bauer E."/>
            <person name="Tobe S.S."/>
        </authorList>
    </citation>
    <scope>NUCLEOTIDE SEQUENCE</scope>
    <source>
        <strain evidence="10">Stay&amp;Tobe</strain>
    </source>
</reference>
<comment type="subcellular location">
    <subcellularLocation>
        <location evidence="1">Membrane</location>
        <topology evidence="1">Multi-pass membrane protein</topology>
    </subcellularLocation>
</comment>